<dbReference type="CDD" id="cd03397">
    <property type="entry name" value="PAP2_acid_phosphatase"/>
    <property type="match status" value="1"/>
</dbReference>
<evidence type="ECO:0000256" key="9">
    <source>
        <dbReference type="RuleBase" id="RU003435"/>
    </source>
</evidence>
<dbReference type="GO" id="GO:0003993">
    <property type="term" value="F:acid phosphatase activity"/>
    <property type="evidence" value="ECO:0007669"/>
    <property type="project" value="InterPro"/>
</dbReference>
<evidence type="ECO:0000256" key="3">
    <source>
        <dbReference type="ARBA" id="ARBA00022723"/>
    </source>
</evidence>
<evidence type="ECO:0000313" key="14">
    <source>
        <dbReference type="Proteomes" id="UP000254938"/>
    </source>
</evidence>
<evidence type="ECO:0000256" key="4">
    <source>
        <dbReference type="ARBA" id="ARBA00022801"/>
    </source>
</evidence>
<dbReference type="InterPro" id="IPR045090">
    <property type="entry name" value="Pept_M3A_M3B"/>
</dbReference>
<dbReference type="CDD" id="cd06456">
    <property type="entry name" value="M3A_DCP"/>
    <property type="match status" value="1"/>
</dbReference>
<dbReference type="InterPro" id="IPR024077">
    <property type="entry name" value="Neurolysin/TOP_dom2"/>
</dbReference>
<dbReference type="InterPro" id="IPR001011">
    <property type="entry name" value="Acid_Pase_classA_bac"/>
</dbReference>
<dbReference type="PANTHER" id="PTHR11804">
    <property type="entry name" value="PROTEASE M3 THIMET OLIGOPEPTIDASE-RELATED"/>
    <property type="match status" value="1"/>
</dbReference>
<dbReference type="SMART" id="SM00014">
    <property type="entry name" value="acidPPc"/>
    <property type="match status" value="1"/>
</dbReference>
<organism evidence="13 14">
    <name type="scientific">Klebsiella pneumoniae</name>
    <dbReference type="NCBI Taxonomy" id="573"/>
    <lineage>
        <taxon>Bacteria</taxon>
        <taxon>Pseudomonadati</taxon>
        <taxon>Pseudomonadota</taxon>
        <taxon>Gammaproteobacteria</taxon>
        <taxon>Enterobacterales</taxon>
        <taxon>Enterobacteriaceae</taxon>
        <taxon>Klebsiella/Raoultella group</taxon>
        <taxon>Klebsiella</taxon>
        <taxon>Klebsiella pneumoniae complex</taxon>
    </lineage>
</organism>
<evidence type="ECO:0000256" key="5">
    <source>
        <dbReference type="ARBA" id="ARBA00022833"/>
    </source>
</evidence>
<dbReference type="Proteomes" id="UP000254938">
    <property type="component" value="Unassembled WGS sequence"/>
</dbReference>
<evidence type="ECO:0000256" key="11">
    <source>
        <dbReference type="SAM" id="SignalP"/>
    </source>
</evidence>
<dbReference type="PANTHER" id="PTHR11804:SF84">
    <property type="entry name" value="SACCHAROLYSIN"/>
    <property type="match status" value="1"/>
</dbReference>
<dbReference type="GO" id="GO:0006508">
    <property type="term" value="P:proteolysis"/>
    <property type="evidence" value="ECO:0007669"/>
    <property type="project" value="UniProtKB-KW"/>
</dbReference>
<keyword evidence="3 9" id="KW-0479">Metal-binding</keyword>
<dbReference type="InterPro" id="IPR036938">
    <property type="entry name" value="PAP2/HPO_sf"/>
</dbReference>
<evidence type="ECO:0000256" key="6">
    <source>
        <dbReference type="ARBA" id="ARBA00023049"/>
    </source>
</evidence>
<dbReference type="AlphaFoldDB" id="A0A377U4Q0"/>
<dbReference type="InterPro" id="IPR034005">
    <property type="entry name" value="M3A_DCP"/>
</dbReference>
<protein>
    <recommendedName>
        <fullName evidence="8">oligopeptidase A</fullName>
        <ecNumber evidence="8">3.4.24.70</ecNumber>
    </recommendedName>
</protein>
<dbReference type="SUPFAM" id="SSF48317">
    <property type="entry name" value="Acid phosphatase/Vanadium-dependent haloperoxidase"/>
    <property type="match status" value="1"/>
</dbReference>
<comment type="catalytic activity">
    <reaction evidence="7">
        <text>Hydrolysis of oligopeptides, with broad specificity. Gly or Ala commonly occur as P1 or P1' residues, but more distant residues are also important, as is shown by the fact that Z-Gly-Pro-Gly-|-Gly-Pro-Ala is cleaved, but not Z-(Gly)(5).</text>
        <dbReference type="EC" id="3.4.24.70"/>
    </reaction>
</comment>
<dbReference type="Gene3D" id="1.10.1370.40">
    <property type="match status" value="1"/>
</dbReference>
<keyword evidence="11" id="KW-0732">Signal</keyword>
<evidence type="ECO:0000259" key="12">
    <source>
        <dbReference type="SMART" id="SM00014"/>
    </source>
</evidence>
<feature type="signal peptide" evidence="11">
    <location>
        <begin position="1"/>
        <end position="20"/>
    </location>
</feature>
<name>A0A377U4Q0_KLEPN</name>
<dbReference type="InterPro" id="IPR000326">
    <property type="entry name" value="PAP2/HPO"/>
</dbReference>
<dbReference type="FunFam" id="3.40.390.10:FF:000009">
    <property type="entry name" value="Oligopeptidase A"/>
    <property type="match status" value="1"/>
</dbReference>
<keyword evidence="5 9" id="KW-0862">Zinc</keyword>
<dbReference type="EC" id="3.4.24.70" evidence="8"/>
<dbReference type="GO" id="GO:0046872">
    <property type="term" value="F:metal ion binding"/>
    <property type="evidence" value="ECO:0007669"/>
    <property type="project" value="UniProtKB-UniRule"/>
</dbReference>
<evidence type="ECO:0000256" key="10">
    <source>
        <dbReference type="SAM" id="MobiDB-lite"/>
    </source>
</evidence>
<proteinExistence type="inferred from homology"/>
<dbReference type="InterPro" id="IPR001567">
    <property type="entry name" value="Pept_M3A_M3B_dom"/>
</dbReference>
<dbReference type="InterPro" id="IPR045666">
    <property type="entry name" value="OpdA_N"/>
</dbReference>
<evidence type="ECO:0000313" key="13">
    <source>
        <dbReference type="EMBL" id="STS85868.1"/>
    </source>
</evidence>
<sequence length="1165" mass="128881">MKRQLSLLAVALLLAQPVLAKDIPLNRAAALANSVTPAASSQAYDDLEQQALAQLRHALQGNAATLTRDRLAHTKQNQTQADTAWLKASGYDFQTRANQQAGIALLSAFSTLPETVVKQNLATVTAINRDAVQTTRRQALADAEGISYLYFLSDALGPRLGKAFLTAYDQGALGKAAALIKASEVSTGEAKKHFNNPRPFLVQGNTIHLVPDDVVVKDNQPYTADGGSFPSGHTNTGYTDALLLAAMIPERYDALVTRGARYGYSRIVLGVHYPLDVIGSRMVAERNVAHYLNDPHYRVLFNEARDQLRAALAKACGTSLAECAKSSVKDDPWRDPAMRDFSRFTMTYDLPQQKGPQPRLQVPEGGGSAAGRCPAASVSRPASGADGQHRAAGGLPAIRHHPRTAILAAAESVGGLGDGAKKALMWFPARCTACRAFPATGGLIAAIPRLTHRPSLKFPQLSPILDLMHKRRTRASFTLFNRTAHMTNPLLTPFSLPPFSAIKPEHVVPAVTKALEDCRAAVESAVAHGAPYSWENLCQPLAEVDDVLGRIFSPVSHLNSVKNSPELREAYEQTLPLLSEYSTWVGQHEGLYKAYRDLRDGDNYATLNTAQKKAVDNALRDFELSGIGLPPEAQKRYGEIAARLSELGNQYSNNVLDATMGWNKLVTDVAELAGMPESALAAAQAQAQAKEQEGYLLTLDIPSYLPVMTYCDNQALREEMYRAYSTRASDQGPNAGKWDNSPVMAEILALRHELAQLLGFDSYAYKSLATKMAKDPQQVLDFLTDLAKRARPQGEKELAQLRAFAKAEFGVDELQPWDIAYYSEKQKQHLYSISDEQLRPYFPENKAVSGLFEVVKRIYGITAKERTDVDVWHPEVRFFELYDEHNELRGSFYLDLYAREHKRGGAWMDDCVGQMRKLDGSLQKPVAYLTCNFNRPVNGKPALFTHDEVITLFHEFGHGLHHMLTRIDTAGVSGISGVPWDAVELPSQFMENWCWEPEALAFISGHYETGEPLPQELLEKMLAAKNYQAAMFILRQLEFGLFDFRLHAEYKPEQGAKILETLAEIKKQVAVVPGPTWGRFPHAFSHIFAGGYAAGYYSYLWADVLAADAFSRFEEEGIFNRETGQSFLDNILSRGGSEEPMELFKRFRGREPQLDAMLEHYGIKG</sequence>
<gene>
    <name evidence="13" type="primary">prlC</name>
    <name evidence="13" type="ORF">NCTC9140_07713</name>
</gene>
<dbReference type="GO" id="GO:0004222">
    <property type="term" value="F:metalloendopeptidase activity"/>
    <property type="evidence" value="ECO:0007669"/>
    <property type="project" value="UniProtKB-EC"/>
</dbReference>
<accession>A0A377U4Q0</accession>
<evidence type="ECO:0000256" key="8">
    <source>
        <dbReference type="ARBA" id="ARBA00026100"/>
    </source>
</evidence>
<dbReference type="Pfam" id="PF19310">
    <property type="entry name" value="TOP_N"/>
    <property type="match status" value="1"/>
</dbReference>
<keyword evidence="6 9" id="KW-0482">Metalloprotease</keyword>
<dbReference type="Gene3D" id="1.10.1370.10">
    <property type="entry name" value="Neurolysin, domain 3"/>
    <property type="match status" value="1"/>
</dbReference>
<dbReference type="GO" id="GO:0030288">
    <property type="term" value="C:outer membrane-bounded periplasmic space"/>
    <property type="evidence" value="ECO:0007669"/>
    <property type="project" value="InterPro"/>
</dbReference>
<dbReference type="GO" id="GO:0005829">
    <property type="term" value="C:cytosol"/>
    <property type="evidence" value="ECO:0007669"/>
    <property type="project" value="UniProtKB-ARBA"/>
</dbReference>
<dbReference type="Pfam" id="PF01432">
    <property type="entry name" value="Peptidase_M3"/>
    <property type="match status" value="1"/>
</dbReference>
<dbReference type="EMBL" id="UGKQ01000007">
    <property type="protein sequence ID" value="STS85868.1"/>
    <property type="molecule type" value="Genomic_DNA"/>
</dbReference>
<dbReference type="Gene3D" id="1.20.144.10">
    <property type="entry name" value="Phosphatidic acid phosphatase type 2/haloperoxidase"/>
    <property type="match status" value="1"/>
</dbReference>
<evidence type="ECO:0000256" key="7">
    <source>
        <dbReference type="ARBA" id="ARBA00024603"/>
    </source>
</evidence>
<reference evidence="13 14" key="1">
    <citation type="submission" date="2018-06" db="EMBL/GenBank/DDBJ databases">
        <authorList>
            <consortium name="Pathogen Informatics"/>
            <person name="Doyle S."/>
        </authorList>
    </citation>
    <scope>NUCLEOTIDE SEQUENCE [LARGE SCALE GENOMIC DNA]</scope>
    <source>
        <strain evidence="13 14">NCTC9140</strain>
    </source>
</reference>
<feature type="domain" description="Phosphatidic acid phosphatase type 2/haloperoxidase" evidence="12">
    <location>
        <begin position="173"/>
        <end position="292"/>
    </location>
</feature>
<evidence type="ECO:0000256" key="2">
    <source>
        <dbReference type="ARBA" id="ARBA00022670"/>
    </source>
</evidence>
<evidence type="ECO:0000256" key="1">
    <source>
        <dbReference type="ARBA" id="ARBA00006040"/>
    </source>
</evidence>
<dbReference type="Pfam" id="PF01569">
    <property type="entry name" value="PAP2"/>
    <property type="match status" value="1"/>
</dbReference>
<feature type="region of interest" description="Disordered" evidence="10">
    <location>
        <begin position="350"/>
        <end position="391"/>
    </location>
</feature>
<dbReference type="Gene3D" id="3.40.390.10">
    <property type="entry name" value="Collagenase (Catalytic Domain)"/>
    <property type="match status" value="1"/>
</dbReference>
<feature type="chain" id="PRO_5016887843" description="oligopeptidase A" evidence="11">
    <location>
        <begin position="21"/>
        <end position="1165"/>
    </location>
</feature>
<dbReference type="SUPFAM" id="SSF55486">
    <property type="entry name" value="Metalloproteases ('zincins'), catalytic domain"/>
    <property type="match status" value="1"/>
</dbReference>
<keyword evidence="4 9" id="KW-0378">Hydrolase</keyword>
<dbReference type="GO" id="GO:0006518">
    <property type="term" value="P:peptide metabolic process"/>
    <property type="evidence" value="ECO:0007669"/>
    <property type="project" value="TreeGrafter"/>
</dbReference>
<comment type="cofactor">
    <cofactor evidence="9">
        <name>Zn(2+)</name>
        <dbReference type="ChEBI" id="CHEBI:29105"/>
    </cofactor>
    <text evidence="9">Binds 1 zinc ion.</text>
</comment>
<dbReference type="NCBIfam" id="NF008159">
    <property type="entry name" value="PRK10911.1"/>
    <property type="match status" value="1"/>
</dbReference>
<dbReference type="InterPro" id="IPR024079">
    <property type="entry name" value="MetalloPept_cat_dom_sf"/>
</dbReference>
<comment type="similarity">
    <text evidence="1 9">Belongs to the peptidase M3 family.</text>
</comment>
<keyword evidence="2 9" id="KW-0645">Protease</keyword>